<organism evidence="2 3">
    <name type="scientific">Trypanosoma cruzi marinkellei</name>
    <dbReference type="NCBI Taxonomy" id="85056"/>
    <lineage>
        <taxon>Eukaryota</taxon>
        <taxon>Discoba</taxon>
        <taxon>Euglenozoa</taxon>
        <taxon>Kinetoplastea</taxon>
        <taxon>Metakinetoplastina</taxon>
        <taxon>Trypanosomatida</taxon>
        <taxon>Trypanosomatidae</taxon>
        <taxon>Trypanosoma</taxon>
        <taxon>Schizotrypanum</taxon>
    </lineage>
</organism>
<evidence type="ECO:0000313" key="2">
    <source>
        <dbReference type="EMBL" id="EKF26745.1"/>
    </source>
</evidence>
<reference evidence="2 3" key="1">
    <citation type="journal article" date="2012" name="BMC Genomics">
        <title>Comparative genomic analysis of human infective Trypanosoma cruzi lineages with the bat-restricted subspecies T. cruzi marinkellei.</title>
        <authorList>
            <person name="Franzen O."/>
            <person name="Talavera-Lopez C."/>
            <person name="Ochaya S."/>
            <person name="Butler C.E."/>
            <person name="Messenger L.A."/>
            <person name="Lewis M.D."/>
            <person name="Llewellyn M.S."/>
            <person name="Marinkelle C.J."/>
            <person name="Tyler K.M."/>
            <person name="Miles M.A."/>
            <person name="Andersson B."/>
        </authorList>
    </citation>
    <scope>NUCLEOTIDE SEQUENCE [LARGE SCALE GENOMIC DNA]</scope>
    <source>
        <strain evidence="2 3">B7</strain>
    </source>
</reference>
<name>K2MI05_TRYCR</name>
<evidence type="ECO:0000313" key="3">
    <source>
        <dbReference type="Proteomes" id="UP000007350"/>
    </source>
</evidence>
<protein>
    <submittedName>
        <fullName evidence="2">Uncharacterized protein</fullName>
    </submittedName>
</protein>
<dbReference type="OrthoDB" id="238530at2759"/>
<keyword evidence="3" id="KW-1185">Reference proteome</keyword>
<proteinExistence type="predicted"/>
<feature type="region of interest" description="Disordered" evidence="1">
    <location>
        <begin position="158"/>
        <end position="183"/>
    </location>
</feature>
<feature type="region of interest" description="Disordered" evidence="1">
    <location>
        <begin position="219"/>
        <end position="245"/>
    </location>
</feature>
<comment type="caution">
    <text evidence="2">The sequence shown here is derived from an EMBL/GenBank/DDBJ whole genome shotgun (WGS) entry which is preliminary data.</text>
</comment>
<accession>K2MI05</accession>
<evidence type="ECO:0000256" key="1">
    <source>
        <dbReference type="SAM" id="MobiDB-lite"/>
    </source>
</evidence>
<dbReference type="AlphaFoldDB" id="K2MI05"/>
<gene>
    <name evidence="2" type="ORF">MOQ_009550</name>
</gene>
<dbReference type="Proteomes" id="UP000007350">
    <property type="component" value="Unassembled WGS sequence"/>
</dbReference>
<dbReference type="EMBL" id="AHKC01019930">
    <property type="protein sequence ID" value="EKF26745.1"/>
    <property type="molecule type" value="Genomic_DNA"/>
</dbReference>
<sequence>MNGNGYEYYSYGKDPSLKKAFKQNYNQNRRASSGYKHYGDIPSNVMHSQKKVDGFTISENWNYRRGEQSMIMPMQPSAGTMHSCARADPNSGATHFQLQQVGIPIVPQQLQNYSDMPPSDSFSGLVDSEGPNVQNEDNNVPLDFGYQPSESFYGLLFSRDDNRGESPVPEYIDLDSSSGDDPSCANRQLHEESFEARAPSEGYEREGLASLIRKFTVMHRGGNEPRNGGGPIGRRRGSLTFNGAL</sequence>